<evidence type="ECO:0000313" key="1">
    <source>
        <dbReference type="EMBL" id="KJZ44862.1"/>
    </source>
</evidence>
<sequence length="73" mass="8300">MIYNIIPKFSRLATFLWCNQSQATLARNTTLAVANLFAPIVKIKGKSWICDDLLLVLCSTVRSAVMRPYTMNY</sequence>
<dbReference type="EMBL" id="LACC01000020">
    <property type="protein sequence ID" value="KJZ44862.1"/>
    <property type="molecule type" value="Genomic_DNA"/>
</dbReference>
<proteinExistence type="predicted"/>
<comment type="caution">
    <text evidence="1">The sequence shown here is derived from an EMBL/GenBank/DDBJ whole genome shotgun (WGS) entry which is preliminary data.</text>
</comment>
<dbReference type="AlphaFoldDB" id="A0A0F4TN74"/>
<name>A0A0F4TN74_PSEFL</name>
<organism evidence="1 2">
    <name type="scientific">Pseudomonas fluorescens</name>
    <dbReference type="NCBI Taxonomy" id="294"/>
    <lineage>
        <taxon>Bacteria</taxon>
        <taxon>Pseudomonadati</taxon>
        <taxon>Pseudomonadota</taxon>
        <taxon>Gammaproteobacteria</taxon>
        <taxon>Pseudomonadales</taxon>
        <taxon>Pseudomonadaceae</taxon>
        <taxon>Pseudomonas</taxon>
    </lineage>
</organism>
<protein>
    <submittedName>
        <fullName evidence="1">Uncharacterized protein</fullName>
    </submittedName>
</protein>
<dbReference type="Proteomes" id="UP000033588">
    <property type="component" value="Unassembled WGS sequence"/>
</dbReference>
<accession>A0A0F4TN74</accession>
<gene>
    <name evidence="1" type="ORF">VC35_16575</name>
</gene>
<evidence type="ECO:0000313" key="2">
    <source>
        <dbReference type="Proteomes" id="UP000033588"/>
    </source>
</evidence>
<dbReference type="PATRIC" id="fig|294.132.peg.2482"/>
<reference evidence="1 2" key="1">
    <citation type="submission" date="2015-03" db="EMBL/GenBank/DDBJ databases">
        <title>Comparative genomics of Pseudomonas insights into diversity of traits involved in vanlence and defense.</title>
        <authorList>
            <person name="Qin Y."/>
        </authorList>
    </citation>
    <scope>NUCLEOTIDE SEQUENCE [LARGE SCALE GENOMIC DNA]</scope>
    <source>
        <strain evidence="1 2">C8</strain>
    </source>
</reference>